<sequence>MEGARARVQMIRSGFYRCSHQSEQNPHGNRTRHHLCCLGKYLRMMGKTILI</sequence>
<reference evidence="1" key="2">
    <citation type="submission" date="2020-11" db="EMBL/GenBank/DDBJ databases">
        <authorList>
            <person name="McCartney M.A."/>
            <person name="Auch B."/>
            <person name="Kono T."/>
            <person name="Mallez S."/>
            <person name="Becker A."/>
            <person name="Gohl D.M."/>
            <person name="Silverstein K.A.T."/>
            <person name="Koren S."/>
            <person name="Bechman K.B."/>
            <person name="Herman A."/>
            <person name="Abrahante J.E."/>
            <person name="Garbe J."/>
        </authorList>
    </citation>
    <scope>NUCLEOTIDE SEQUENCE</scope>
    <source>
        <strain evidence="1">Duluth1</strain>
        <tissue evidence="1">Whole animal</tissue>
    </source>
</reference>
<comment type="caution">
    <text evidence="1">The sequence shown here is derived from an EMBL/GenBank/DDBJ whole genome shotgun (WGS) entry which is preliminary data.</text>
</comment>
<evidence type="ECO:0000313" key="2">
    <source>
        <dbReference type="Proteomes" id="UP000828390"/>
    </source>
</evidence>
<organism evidence="1 2">
    <name type="scientific">Dreissena polymorpha</name>
    <name type="common">Zebra mussel</name>
    <name type="synonym">Mytilus polymorpha</name>
    <dbReference type="NCBI Taxonomy" id="45954"/>
    <lineage>
        <taxon>Eukaryota</taxon>
        <taxon>Metazoa</taxon>
        <taxon>Spiralia</taxon>
        <taxon>Lophotrochozoa</taxon>
        <taxon>Mollusca</taxon>
        <taxon>Bivalvia</taxon>
        <taxon>Autobranchia</taxon>
        <taxon>Heteroconchia</taxon>
        <taxon>Euheterodonta</taxon>
        <taxon>Imparidentia</taxon>
        <taxon>Neoheterodontei</taxon>
        <taxon>Myida</taxon>
        <taxon>Dreissenoidea</taxon>
        <taxon>Dreissenidae</taxon>
        <taxon>Dreissena</taxon>
    </lineage>
</organism>
<gene>
    <name evidence="1" type="ORF">DPMN_184742</name>
</gene>
<proteinExistence type="predicted"/>
<reference evidence="1" key="1">
    <citation type="journal article" date="2019" name="bioRxiv">
        <title>The Genome of the Zebra Mussel, Dreissena polymorpha: A Resource for Invasive Species Research.</title>
        <authorList>
            <person name="McCartney M.A."/>
            <person name="Auch B."/>
            <person name="Kono T."/>
            <person name="Mallez S."/>
            <person name="Zhang Y."/>
            <person name="Obille A."/>
            <person name="Becker A."/>
            <person name="Abrahante J.E."/>
            <person name="Garbe J."/>
            <person name="Badalamenti J.P."/>
            <person name="Herman A."/>
            <person name="Mangelson H."/>
            <person name="Liachko I."/>
            <person name="Sullivan S."/>
            <person name="Sone E.D."/>
            <person name="Koren S."/>
            <person name="Silverstein K.A.T."/>
            <person name="Beckman K.B."/>
            <person name="Gohl D.M."/>
        </authorList>
    </citation>
    <scope>NUCLEOTIDE SEQUENCE</scope>
    <source>
        <strain evidence="1">Duluth1</strain>
        <tissue evidence="1">Whole animal</tissue>
    </source>
</reference>
<protein>
    <submittedName>
        <fullName evidence="1">Uncharacterized protein</fullName>
    </submittedName>
</protein>
<name>A0A9D4DJP0_DREPO</name>
<dbReference type="Proteomes" id="UP000828390">
    <property type="component" value="Unassembled WGS sequence"/>
</dbReference>
<keyword evidence="2" id="KW-1185">Reference proteome</keyword>
<dbReference type="AlphaFoldDB" id="A0A9D4DJP0"/>
<dbReference type="EMBL" id="JAIWYP010000010">
    <property type="protein sequence ID" value="KAH3750223.1"/>
    <property type="molecule type" value="Genomic_DNA"/>
</dbReference>
<accession>A0A9D4DJP0</accession>
<evidence type="ECO:0000313" key="1">
    <source>
        <dbReference type="EMBL" id="KAH3750223.1"/>
    </source>
</evidence>